<comment type="similarity">
    <text evidence="1">Belongs to the bacterial solute-binding protein 5 family.</text>
</comment>
<keyword evidence="3 4" id="KW-0732">Signal</keyword>
<keyword evidence="7" id="KW-1185">Reference proteome</keyword>
<reference evidence="6" key="1">
    <citation type="submission" date="2021-04" db="EMBL/GenBank/DDBJ databases">
        <title>Biosynthetic gene clusters of Dactylosporangioum roseum.</title>
        <authorList>
            <person name="Hartkoorn R.C."/>
            <person name="Beaudoing E."/>
            <person name="Hot D."/>
            <person name="Moureu S."/>
        </authorList>
    </citation>
    <scope>NUCLEOTIDE SEQUENCE</scope>
    <source>
        <strain evidence="6">NRRL B-16295</strain>
    </source>
</reference>
<feature type="chain" id="PRO_5045936433" evidence="4">
    <location>
        <begin position="21"/>
        <end position="513"/>
    </location>
</feature>
<accession>A0ABY5Z1J1</accession>
<dbReference type="PROSITE" id="PS51257">
    <property type="entry name" value="PROKAR_LIPOPROTEIN"/>
    <property type="match status" value="1"/>
</dbReference>
<dbReference type="EMBL" id="CP073721">
    <property type="protein sequence ID" value="UWZ34722.1"/>
    <property type="molecule type" value="Genomic_DNA"/>
</dbReference>
<dbReference type="RefSeq" id="WP_260724056.1">
    <property type="nucleotide sequence ID" value="NZ_BAAABS010000052.1"/>
</dbReference>
<organism evidence="6 7">
    <name type="scientific">Dactylosporangium roseum</name>
    <dbReference type="NCBI Taxonomy" id="47989"/>
    <lineage>
        <taxon>Bacteria</taxon>
        <taxon>Bacillati</taxon>
        <taxon>Actinomycetota</taxon>
        <taxon>Actinomycetes</taxon>
        <taxon>Micromonosporales</taxon>
        <taxon>Micromonosporaceae</taxon>
        <taxon>Dactylosporangium</taxon>
    </lineage>
</organism>
<dbReference type="PIRSF" id="PIRSF002741">
    <property type="entry name" value="MppA"/>
    <property type="match status" value="1"/>
</dbReference>
<keyword evidence="2" id="KW-0813">Transport</keyword>
<dbReference type="PROSITE" id="PS51318">
    <property type="entry name" value="TAT"/>
    <property type="match status" value="1"/>
</dbReference>
<dbReference type="CDD" id="cd00995">
    <property type="entry name" value="PBP2_NikA_DppA_OppA_like"/>
    <property type="match status" value="1"/>
</dbReference>
<dbReference type="InterPro" id="IPR000914">
    <property type="entry name" value="SBP_5_dom"/>
</dbReference>
<gene>
    <name evidence="6" type="ORF">Drose_26385</name>
</gene>
<dbReference type="Gene3D" id="3.10.105.10">
    <property type="entry name" value="Dipeptide-binding Protein, Domain 3"/>
    <property type="match status" value="1"/>
</dbReference>
<name>A0ABY5Z1J1_9ACTN</name>
<evidence type="ECO:0000256" key="1">
    <source>
        <dbReference type="ARBA" id="ARBA00005695"/>
    </source>
</evidence>
<dbReference type="PANTHER" id="PTHR30290:SF9">
    <property type="entry name" value="OLIGOPEPTIDE-BINDING PROTEIN APPA"/>
    <property type="match status" value="1"/>
</dbReference>
<dbReference type="InterPro" id="IPR039424">
    <property type="entry name" value="SBP_5"/>
</dbReference>
<evidence type="ECO:0000256" key="4">
    <source>
        <dbReference type="SAM" id="SignalP"/>
    </source>
</evidence>
<feature type="signal peptide" evidence="4">
    <location>
        <begin position="1"/>
        <end position="20"/>
    </location>
</feature>
<evidence type="ECO:0000313" key="7">
    <source>
        <dbReference type="Proteomes" id="UP001058271"/>
    </source>
</evidence>
<dbReference type="InterPro" id="IPR030678">
    <property type="entry name" value="Peptide/Ni-bd"/>
</dbReference>
<dbReference type="SUPFAM" id="SSF53850">
    <property type="entry name" value="Periplasmic binding protein-like II"/>
    <property type="match status" value="1"/>
</dbReference>
<dbReference type="InterPro" id="IPR006311">
    <property type="entry name" value="TAT_signal"/>
</dbReference>
<evidence type="ECO:0000256" key="2">
    <source>
        <dbReference type="ARBA" id="ARBA00022448"/>
    </source>
</evidence>
<evidence type="ECO:0000256" key="3">
    <source>
        <dbReference type="ARBA" id="ARBA00022729"/>
    </source>
</evidence>
<sequence length="513" mass="54515">MDRPLLAPISRRTLFGGAFAAATGLLAACSDSPAPSGDTGATTLRIGTPSDVLLGSIQRFQAHNQPLRRTVFDYLIDKNTDGTYRAALATQWEWNAQNTSLVLKLREDVTFHTGRAFGADDVLASINQATAGGSGVQAAQLLKRASGVAKTGPYEVTVTFGKPFTGYLDALAMLPIIDSETFAQLKDGKQVIGTGPFKWQSWTPGSKLDLVRYDNCWRGKANFETLAFSIIPDAQAMLAAMRSGSLDLALRMIARDADSLKSDSRFAVSSTVGYEMYVGVNVKVKPLDDIRVRQAVAYSLDRARIADQVYKGFATPGAVPWGEGTPGITKEQIAGNGYDVAKAKALLQEAGAVGTEVSIAALAAEPTYKSIQDIVQYGLEQVGFKVKPVSYDSAQFPQHVQAGDFPGLWITDVALTSMGQVTSLLTANPLTVGKNTSNFITPEYAALVEGVTSAQTAEQQAGSSTKLTDYLLQQAFHNSIAQAKTPIVGVKGLTGVSADLTLAIDLTQAKLSA</sequence>
<proteinExistence type="inferred from homology"/>
<protein>
    <submittedName>
        <fullName evidence="6">ABC transporter substrate-binding protein</fullName>
    </submittedName>
</protein>
<evidence type="ECO:0000259" key="5">
    <source>
        <dbReference type="Pfam" id="PF00496"/>
    </source>
</evidence>
<dbReference type="PANTHER" id="PTHR30290">
    <property type="entry name" value="PERIPLASMIC BINDING COMPONENT OF ABC TRANSPORTER"/>
    <property type="match status" value="1"/>
</dbReference>
<dbReference type="Gene3D" id="3.40.190.10">
    <property type="entry name" value="Periplasmic binding protein-like II"/>
    <property type="match status" value="1"/>
</dbReference>
<feature type="domain" description="Solute-binding protein family 5" evidence="5">
    <location>
        <begin position="84"/>
        <end position="406"/>
    </location>
</feature>
<dbReference type="Proteomes" id="UP001058271">
    <property type="component" value="Chromosome"/>
</dbReference>
<evidence type="ECO:0000313" key="6">
    <source>
        <dbReference type="EMBL" id="UWZ34722.1"/>
    </source>
</evidence>
<dbReference type="Pfam" id="PF00496">
    <property type="entry name" value="SBP_bac_5"/>
    <property type="match status" value="1"/>
</dbReference>